<gene>
    <name evidence="3" type="ORF">Fomme_000049</name>
</gene>
<organism evidence="3">
    <name type="scientific">Fomitiporia mediterranea</name>
    <dbReference type="NCBI Taxonomy" id="208960"/>
    <lineage>
        <taxon>Eukaryota</taxon>
        <taxon>Fungi</taxon>
        <taxon>Dikarya</taxon>
        <taxon>Basidiomycota</taxon>
        <taxon>Agaricomycotina</taxon>
        <taxon>Agaricomycetes</taxon>
        <taxon>Hymenochaetales</taxon>
        <taxon>Hymenochaetaceae</taxon>
        <taxon>Fomitiporia</taxon>
    </lineage>
</organism>
<reference evidence="3" key="1">
    <citation type="submission" date="2019-03" db="EMBL/GenBank/DDBJ databases">
        <title>Evidence of extensive intraspecific noncoding reshuffling in a 169kb mitochondrial genome of basidiomycete fungus.</title>
        <authorList>
            <person name="Lee H.-H."/>
            <person name="Ke H.-M."/>
            <person name="Lin C.-Y.I."/>
            <person name="Lee T.J."/>
            <person name="Chung C.-L."/>
            <person name="Tsai I.J."/>
        </authorList>
    </citation>
    <scope>NUCLEOTIDE SEQUENCE</scope>
    <source>
        <strain evidence="3">MF3/22</strain>
    </source>
</reference>
<keyword evidence="2" id="KW-1133">Transmembrane helix</keyword>
<evidence type="ECO:0000313" key="3">
    <source>
        <dbReference type="EMBL" id="QEG57045.1"/>
    </source>
</evidence>
<feature type="transmembrane region" description="Helical" evidence="2">
    <location>
        <begin position="159"/>
        <end position="177"/>
    </location>
</feature>
<protein>
    <submittedName>
        <fullName evidence="3">Uncharacterized protein</fullName>
    </submittedName>
</protein>
<feature type="transmembrane region" description="Helical" evidence="2">
    <location>
        <begin position="115"/>
        <end position="139"/>
    </location>
</feature>
<keyword evidence="2" id="KW-0812">Transmembrane</keyword>
<keyword evidence="2" id="KW-0472">Membrane</keyword>
<dbReference type="AlphaFoldDB" id="A0A5B9RJY8"/>
<accession>A0A5B9RJY8</accession>
<feature type="transmembrane region" description="Helical" evidence="2">
    <location>
        <begin position="73"/>
        <end position="95"/>
    </location>
</feature>
<feature type="region of interest" description="Disordered" evidence="1">
    <location>
        <begin position="233"/>
        <end position="259"/>
    </location>
</feature>
<evidence type="ECO:0000256" key="1">
    <source>
        <dbReference type="SAM" id="MobiDB-lite"/>
    </source>
</evidence>
<keyword evidence="3" id="KW-0496">Mitochondrion</keyword>
<evidence type="ECO:0000256" key="2">
    <source>
        <dbReference type="SAM" id="Phobius"/>
    </source>
</evidence>
<dbReference type="EMBL" id="MK623258">
    <property type="protein sequence ID" value="QEG57045.1"/>
    <property type="molecule type" value="Genomic_DNA"/>
</dbReference>
<feature type="transmembrane region" description="Helical" evidence="2">
    <location>
        <begin position="38"/>
        <end position="61"/>
    </location>
</feature>
<proteinExistence type="predicted"/>
<sequence length="590" mass="68485">MNQMTKLIKLIKKQIINIGEIYLSVLALPSVYRCNIKLVTLLIIFILLLSICFNTGLYLYFGSQLTNLFITGSIFYVIFLKFNFILRIFNTLLYLPVNLYKNYHFNKNNKDNIKYIPTCEVLISYYLFNFICSIIVIQVIFKIEQNLSIYNIQLGDFTYLYSIIACPILALLYIDYITGEEFKINNIKKGKLSTTIHFLLFVLLIYTTVVLITNFIDPIRCSSNCDNQQVNQNAQNSNKASNLQTNSNNQGSPNSSSSSLIKLNKENKLALTNKQVNYNSQIVANINNNGVRDNINSNPILSINYSEQIKEFKIIRKLDLDTKLYNHFIDLNQSINNQLVPVSDNQVNPINNSNLKPQLNIIKSQDILYNPSTSLFSEIRYIDFYEIFNNINNSSKNQFEFETNLSKLINFAIEQDSINLFLKNAKDNLFEKDFSVLNNKLIHLNNFYSVKINWENKSQLLIIKGASIFDLYTNLKKDIEAISSEQFNEEISIKKDAYDLLHSCLVIYEPSLESNFLLNKLLRDSLKSYSWIESLAQATFNNIYENNKFIYWANFKAFTFCYEDPFEINQSKVIDIIPGDSKLNLFNYIK</sequence>
<feature type="transmembrane region" description="Helical" evidence="2">
    <location>
        <begin position="198"/>
        <end position="216"/>
    </location>
</feature>
<geneLocation type="mitochondrion" evidence="3"/>
<name>A0A5B9RJY8_9AGAM</name>